<dbReference type="AlphaFoldDB" id="A0A6U3XLB4"/>
<evidence type="ECO:0000313" key="1">
    <source>
        <dbReference type="EMBL" id="CAD9617930.1"/>
    </source>
</evidence>
<dbReference type="EMBL" id="HBGZ01023031">
    <property type="protein sequence ID" value="CAD9617931.1"/>
    <property type="molecule type" value="Transcribed_RNA"/>
</dbReference>
<organism evidence="1">
    <name type="scientific">Skeletonema marinoi</name>
    <dbReference type="NCBI Taxonomy" id="267567"/>
    <lineage>
        <taxon>Eukaryota</taxon>
        <taxon>Sar</taxon>
        <taxon>Stramenopiles</taxon>
        <taxon>Ochrophyta</taxon>
        <taxon>Bacillariophyta</taxon>
        <taxon>Coscinodiscophyceae</taxon>
        <taxon>Thalassiosirophycidae</taxon>
        <taxon>Thalassiosirales</taxon>
        <taxon>Skeletonemataceae</taxon>
        <taxon>Skeletonema</taxon>
        <taxon>Skeletonema marinoi-dohrnii complex</taxon>
    </lineage>
</organism>
<accession>A0A6U3XLB4</accession>
<sequence>MADDNNKTTTNTATAEFMRGRRMSAVTLSREDSSSLKIPAAAQNKNNGESEHYWQLFAYSSQRGLPVLGSTFTSRCRCCQNYSFSFNESCTISITNKAQL</sequence>
<gene>
    <name evidence="1" type="ORF">SMAR0320_LOCUS16436</name>
    <name evidence="2" type="ORF">SMAR0320_LOCUS16437</name>
</gene>
<reference evidence="1" key="1">
    <citation type="submission" date="2021-01" db="EMBL/GenBank/DDBJ databases">
        <authorList>
            <person name="Corre E."/>
            <person name="Pelletier E."/>
            <person name="Niang G."/>
            <person name="Scheremetjew M."/>
            <person name="Finn R."/>
            <person name="Kale V."/>
            <person name="Holt S."/>
            <person name="Cochrane G."/>
            <person name="Meng A."/>
            <person name="Brown T."/>
            <person name="Cohen L."/>
        </authorList>
    </citation>
    <scope>NUCLEOTIDE SEQUENCE</scope>
    <source>
        <strain evidence="1">SM1012Den-03</strain>
    </source>
</reference>
<dbReference type="EMBL" id="HBGZ01023030">
    <property type="protein sequence ID" value="CAD9617930.1"/>
    <property type="molecule type" value="Transcribed_RNA"/>
</dbReference>
<name>A0A6U3XLB4_9STRA</name>
<evidence type="ECO:0000313" key="2">
    <source>
        <dbReference type="EMBL" id="CAD9617931.1"/>
    </source>
</evidence>
<proteinExistence type="predicted"/>
<protein>
    <submittedName>
        <fullName evidence="1">Uncharacterized protein</fullName>
    </submittedName>
</protein>